<feature type="region of interest" description="Disordered" evidence="1">
    <location>
        <begin position="81"/>
        <end position="117"/>
    </location>
</feature>
<organism evidence="2 3">
    <name type="scientific">Kitasatospora phosalacinea</name>
    <dbReference type="NCBI Taxonomy" id="2065"/>
    <lineage>
        <taxon>Bacteria</taxon>
        <taxon>Bacillati</taxon>
        <taxon>Actinomycetota</taxon>
        <taxon>Actinomycetes</taxon>
        <taxon>Kitasatosporales</taxon>
        <taxon>Streptomycetaceae</taxon>
        <taxon>Kitasatospora</taxon>
    </lineage>
</organism>
<evidence type="ECO:0000256" key="1">
    <source>
        <dbReference type="SAM" id="MobiDB-lite"/>
    </source>
</evidence>
<evidence type="ECO:0000313" key="2">
    <source>
        <dbReference type="EMBL" id="GLW54696.1"/>
    </source>
</evidence>
<proteinExistence type="predicted"/>
<protein>
    <submittedName>
        <fullName evidence="2">Uncharacterized protein</fullName>
    </submittedName>
</protein>
<dbReference type="AlphaFoldDB" id="A0A9W6PGI2"/>
<reference evidence="2" key="1">
    <citation type="submission" date="2023-02" db="EMBL/GenBank/DDBJ databases">
        <title>Kitasatospora phosalacinea NBRC 14362.</title>
        <authorList>
            <person name="Ichikawa N."/>
            <person name="Sato H."/>
            <person name="Tonouchi N."/>
        </authorList>
    </citation>
    <scope>NUCLEOTIDE SEQUENCE</scope>
    <source>
        <strain evidence="2">NBRC 14362</strain>
    </source>
</reference>
<dbReference type="Proteomes" id="UP001165143">
    <property type="component" value="Unassembled WGS sequence"/>
</dbReference>
<accession>A0A9W6PGI2</accession>
<comment type="caution">
    <text evidence="2">The sequence shown here is derived from an EMBL/GenBank/DDBJ whole genome shotgun (WGS) entry which is preliminary data.</text>
</comment>
<sequence>MTPCRRDGRKPTGAGTRIARVGLRWARGTGGLPPDLFRFQQGSYRFKGVRVNHPEVTRVDLHASPPTAATKDCLDISNWTVHSTVPGGSASKAPGTRRRSPRRHGPGGCPAARGAAA</sequence>
<evidence type="ECO:0000313" key="3">
    <source>
        <dbReference type="Proteomes" id="UP001165143"/>
    </source>
</evidence>
<name>A0A9W6PGI2_9ACTN</name>
<gene>
    <name evidence="2" type="ORF">Kpho01_27070</name>
</gene>
<dbReference type="EMBL" id="BSRX01000014">
    <property type="protein sequence ID" value="GLW54696.1"/>
    <property type="molecule type" value="Genomic_DNA"/>
</dbReference>
<feature type="compositionally biased region" description="Basic residues" evidence="1">
    <location>
        <begin position="95"/>
        <end position="105"/>
    </location>
</feature>